<dbReference type="EMBL" id="FPHM01000095">
    <property type="protein sequence ID" value="SFV65641.1"/>
    <property type="molecule type" value="Genomic_DNA"/>
</dbReference>
<reference evidence="2" key="1">
    <citation type="submission" date="2016-10" db="EMBL/GenBank/DDBJ databases">
        <authorList>
            <person name="de Groot N.N."/>
        </authorList>
    </citation>
    <scope>NUCLEOTIDE SEQUENCE</scope>
</reference>
<evidence type="ECO:0000256" key="1">
    <source>
        <dbReference type="SAM" id="Phobius"/>
    </source>
</evidence>
<keyword evidence="2" id="KW-0560">Oxidoreductase</keyword>
<proteinExistence type="predicted"/>
<keyword evidence="1" id="KW-0812">Transmembrane</keyword>
<keyword evidence="1" id="KW-1133">Transmembrane helix</keyword>
<evidence type="ECO:0000313" key="2">
    <source>
        <dbReference type="EMBL" id="SFV65641.1"/>
    </source>
</evidence>
<feature type="transmembrane region" description="Helical" evidence="1">
    <location>
        <begin position="6"/>
        <end position="27"/>
    </location>
</feature>
<keyword evidence="1" id="KW-0472">Membrane</keyword>
<accession>A0A1W1CIZ7</accession>
<dbReference type="EC" id="1.6.5.3" evidence="2"/>
<name>A0A1W1CIZ7_9ZZZZ</name>
<organism evidence="2">
    <name type="scientific">hydrothermal vent metagenome</name>
    <dbReference type="NCBI Taxonomy" id="652676"/>
    <lineage>
        <taxon>unclassified sequences</taxon>
        <taxon>metagenomes</taxon>
        <taxon>ecological metagenomes</taxon>
    </lineage>
</organism>
<protein>
    <submittedName>
        <fullName evidence="2">NADH-ubiquinone oxidoreductase chain E</fullName>
        <ecNumber evidence="2">1.6.5.3</ecNumber>
    </submittedName>
</protein>
<sequence>MLEIASEITICLLIAAFIGFAIGYIFAKNTKKVSKEIENEVENEVSAEENTKITLPDIATKEAIEALEALEAQDEAPKEIEAIKPEVLDAPLQDKPKDKLSTIKGIGHKLEETLNRQGIFYFYQIASWEDSHIKWLEINTTFAHRTKKDLWVRQAKALIA</sequence>
<dbReference type="GO" id="GO:0016491">
    <property type="term" value="F:oxidoreductase activity"/>
    <property type="evidence" value="ECO:0007669"/>
    <property type="project" value="UniProtKB-KW"/>
</dbReference>
<dbReference type="AlphaFoldDB" id="A0A1W1CIZ7"/>
<keyword evidence="2" id="KW-0830">Ubiquinone</keyword>
<gene>
    <name evidence="2" type="ORF">MNB_SV-13-1760</name>
</gene>